<evidence type="ECO:0000256" key="1">
    <source>
        <dbReference type="SAM" id="Coils"/>
    </source>
</evidence>
<proteinExistence type="predicted"/>
<keyword evidence="1" id="KW-0175">Coiled coil</keyword>
<dbReference type="AlphaFoldDB" id="A0A1R4G1C0"/>
<name>A0A1R4G1C0_BREDI</name>
<dbReference type="EMBL" id="FUIE01000045">
    <property type="protein sequence ID" value="SJM61897.1"/>
    <property type="molecule type" value="Genomic_DNA"/>
</dbReference>
<reference evidence="2 3" key="1">
    <citation type="submission" date="2017-02" db="EMBL/GenBank/DDBJ databases">
        <authorList>
            <person name="Peterson S.W."/>
        </authorList>
    </citation>
    <scope>NUCLEOTIDE SEQUENCE [LARGE SCALE GENOMIC DNA]</scope>
    <source>
        <strain evidence="2 3">3F5N</strain>
    </source>
</reference>
<evidence type="ECO:0000313" key="3">
    <source>
        <dbReference type="Proteomes" id="UP000195766"/>
    </source>
</evidence>
<evidence type="ECO:0000313" key="2">
    <source>
        <dbReference type="EMBL" id="SJM61897.1"/>
    </source>
</evidence>
<organism evidence="2 3">
    <name type="scientific">Brevundimonas diminuta 3F5N</name>
    <dbReference type="NCBI Taxonomy" id="1255603"/>
    <lineage>
        <taxon>Bacteria</taxon>
        <taxon>Pseudomonadati</taxon>
        <taxon>Pseudomonadota</taxon>
        <taxon>Alphaproteobacteria</taxon>
        <taxon>Caulobacterales</taxon>
        <taxon>Caulobacteraceae</taxon>
        <taxon>Brevundimonas</taxon>
    </lineage>
</organism>
<sequence>MVEGERGFCLSLDHEVLGFELVEQTDRFAYRLTEADLAKKAAWHVRVAAARRTGGWVSSYDAPKFPDWDHRPNGKMSLKLDDAAGYLGVRKTFSDRKSQRVEDLLPLIVETLQAYVAAVADRKAEQERRRIEAEEAEQVRRKAQKRAELEAKRFEFLDRQLARIEKADRIDAFLRSLPDDMEDDSVRRFRDWASVQSEQLRQAVGPEALARKIAATDLMNDEAVISSWIDVETGQYGQV</sequence>
<protein>
    <submittedName>
        <fullName evidence="2">Uncharacterized protein</fullName>
    </submittedName>
</protein>
<accession>A0A1R4G1C0</accession>
<dbReference type="Proteomes" id="UP000195766">
    <property type="component" value="Unassembled WGS sequence"/>
</dbReference>
<gene>
    <name evidence="2" type="ORF">FM111_08565</name>
</gene>
<feature type="coiled-coil region" evidence="1">
    <location>
        <begin position="116"/>
        <end position="153"/>
    </location>
</feature>